<keyword evidence="8" id="KW-0067">ATP-binding</keyword>
<evidence type="ECO:0000256" key="15">
    <source>
        <dbReference type="ARBA" id="ARBA00044143"/>
    </source>
</evidence>
<evidence type="ECO:0000256" key="6">
    <source>
        <dbReference type="ARBA" id="ARBA00022692"/>
    </source>
</evidence>
<dbReference type="Pfam" id="PF00528">
    <property type="entry name" value="BPD_transp_1"/>
    <property type="match status" value="1"/>
</dbReference>
<dbReference type="Gene3D" id="3.40.50.300">
    <property type="entry name" value="P-loop containing nucleotide triphosphate hydrolases"/>
    <property type="match status" value="1"/>
</dbReference>
<dbReference type="EMBL" id="QGGG01000001">
    <property type="protein sequence ID" value="PWJ86562.1"/>
    <property type="molecule type" value="Genomic_DNA"/>
</dbReference>
<evidence type="ECO:0000313" key="20">
    <source>
        <dbReference type="EMBL" id="PWJ86562.1"/>
    </source>
</evidence>
<evidence type="ECO:0000256" key="8">
    <source>
        <dbReference type="ARBA" id="ARBA00022840"/>
    </source>
</evidence>
<evidence type="ECO:0000256" key="4">
    <source>
        <dbReference type="ARBA" id="ARBA00022448"/>
    </source>
</evidence>
<dbReference type="InterPro" id="IPR003593">
    <property type="entry name" value="AAA+_ATPase"/>
</dbReference>
<evidence type="ECO:0000259" key="18">
    <source>
        <dbReference type="PROSITE" id="PS50893"/>
    </source>
</evidence>
<evidence type="ECO:0000256" key="12">
    <source>
        <dbReference type="ARBA" id="ARBA00023136"/>
    </source>
</evidence>
<keyword evidence="9" id="KW-1278">Translocase</keyword>
<reference evidence="20 21" key="1">
    <citation type="submission" date="2018-05" db="EMBL/GenBank/DDBJ databases">
        <title>Genomic Encyclopedia of Type Strains, Phase IV (KMG-IV): sequencing the most valuable type-strain genomes for metagenomic binning, comparative biology and taxonomic classification.</title>
        <authorList>
            <person name="Goeker M."/>
        </authorList>
    </citation>
    <scope>NUCLEOTIDE SEQUENCE [LARGE SCALE GENOMIC DNA]</scope>
    <source>
        <strain evidence="20 21">DSM 6986</strain>
    </source>
</reference>
<comment type="similarity">
    <text evidence="3">Belongs to the ABC transporter superfamily.</text>
</comment>
<feature type="domain" description="ABC transporter" evidence="18">
    <location>
        <begin position="323"/>
        <end position="572"/>
    </location>
</feature>
<comment type="catalytic activity">
    <reaction evidence="16">
        <text>Ni(2+)(out) + ATP + H2O = Ni(2+)(in) + ADP + phosphate + H(+)</text>
        <dbReference type="Rhea" id="RHEA:15557"/>
        <dbReference type="ChEBI" id="CHEBI:15377"/>
        <dbReference type="ChEBI" id="CHEBI:15378"/>
        <dbReference type="ChEBI" id="CHEBI:30616"/>
        <dbReference type="ChEBI" id="CHEBI:43474"/>
        <dbReference type="ChEBI" id="CHEBI:49786"/>
        <dbReference type="ChEBI" id="CHEBI:456216"/>
        <dbReference type="EC" id="7.2.2.11"/>
    </reaction>
    <physiologicalReaction direction="left-to-right" evidence="16">
        <dbReference type="Rhea" id="RHEA:15558"/>
    </physiologicalReaction>
</comment>
<dbReference type="Gene3D" id="1.10.3720.10">
    <property type="entry name" value="MetI-like"/>
    <property type="match status" value="1"/>
</dbReference>
<accession>A0A316C9T2</accession>
<dbReference type="FunFam" id="3.40.50.300:FF:000016">
    <property type="entry name" value="Oligopeptide ABC transporter ATP-binding component"/>
    <property type="match status" value="1"/>
</dbReference>
<feature type="transmembrane region" description="Helical" evidence="17">
    <location>
        <begin position="29"/>
        <end position="50"/>
    </location>
</feature>
<feature type="domain" description="ABC transmembrane type-1" evidence="19">
    <location>
        <begin position="91"/>
        <end position="280"/>
    </location>
</feature>
<evidence type="ECO:0000313" key="21">
    <source>
        <dbReference type="Proteomes" id="UP000245396"/>
    </source>
</evidence>
<dbReference type="PANTHER" id="PTHR43297:SF13">
    <property type="entry name" value="NICKEL ABC TRANSPORTER, ATP-BINDING PROTEIN"/>
    <property type="match status" value="1"/>
</dbReference>
<dbReference type="STRING" id="1192868.GCA_000304395_03053"/>
<dbReference type="InterPro" id="IPR017871">
    <property type="entry name" value="ABC_transporter-like_CS"/>
</dbReference>
<gene>
    <name evidence="20" type="ORF">C7441_101443</name>
</gene>
<dbReference type="InterPro" id="IPR000515">
    <property type="entry name" value="MetI-like"/>
</dbReference>
<dbReference type="GO" id="GO:0005524">
    <property type="term" value="F:ATP binding"/>
    <property type="evidence" value="ECO:0007669"/>
    <property type="project" value="UniProtKB-KW"/>
</dbReference>
<organism evidence="20 21">
    <name type="scientific">Pseudaminobacter salicylatoxidans</name>
    <dbReference type="NCBI Taxonomy" id="93369"/>
    <lineage>
        <taxon>Bacteria</taxon>
        <taxon>Pseudomonadati</taxon>
        <taxon>Pseudomonadota</taxon>
        <taxon>Alphaproteobacteria</taxon>
        <taxon>Hyphomicrobiales</taxon>
        <taxon>Phyllobacteriaceae</taxon>
        <taxon>Pseudaminobacter</taxon>
    </lineage>
</organism>
<dbReference type="SUPFAM" id="SSF52540">
    <property type="entry name" value="P-loop containing nucleoside triphosphate hydrolases"/>
    <property type="match status" value="1"/>
</dbReference>
<comment type="similarity">
    <text evidence="17">Belongs to the binding-protein-dependent transport system permease family.</text>
</comment>
<protein>
    <recommendedName>
        <fullName evidence="15">Nickel import system ATP-binding protein NikD</fullName>
        <ecNumber evidence="14">7.2.2.11</ecNumber>
    </recommendedName>
</protein>
<name>A0A316C9T2_PSESE</name>
<evidence type="ECO:0000256" key="9">
    <source>
        <dbReference type="ARBA" id="ARBA00022967"/>
    </source>
</evidence>
<comment type="caution">
    <text evidence="20">The sequence shown here is derived from an EMBL/GenBank/DDBJ whole genome shotgun (WGS) entry which is preliminary data.</text>
</comment>
<dbReference type="RefSeq" id="WP_109611510.1">
    <property type="nucleotide sequence ID" value="NZ_QGGG01000001.1"/>
</dbReference>
<dbReference type="CDD" id="cd06261">
    <property type="entry name" value="TM_PBP2"/>
    <property type="match status" value="1"/>
</dbReference>
<dbReference type="InterPro" id="IPR035906">
    <property type="entry name" value="MetI-like_sf"/>
</dbReference>
<dbReference type="SUPFAM" id="SSF161098">
    <property type="entry name" value="MetI-like"/>
    <property type="match status" value="1"/>
</dbReference>
<dbReference type="InterPro" id="IPR003439">
    <property type="entry name" value="ABC_transporter-like_ATP-bd"/>
</dbReference>
<keyword evidence="10 17" id="KW-1133">Transmembrane helix</keyword>
<dbReference type="CDD" id="cd03257">
    <property type="entry name" value="ABC_NikE_OppD_transporters"/>
    <property type="match status" value="1"/>
</dbReference>
<keyword evidence="4 17" id="KW-0813">Transport</keyword>
<evidence type="ECO:0000256" key="3">
    <source>
        <dbReference type="ARBA" id="ARBA00005417"/>
    </source>
</evidence>
<evidence type="ECO:0000256" key="14">
    <source>
        <dbReference type="ARBA" id="ARBA00039098"/>
    </source>
</evidence>
<dbReference type="EC" id="7.2.2.11" evidence="14"/>
<dbReference type="SMART" id="SM00382">
    <property type="entry name" value="AAA"/>
    <property type="match status" value="1"/>
</dbReference>
<keyword evidence="7" id="KW-0547">Nucleotide-binding</keyword>
<feature type="transmembrane region" description="Helical" evidence="17">
    <location>
        <begin position="131"/>
        <end position="151"/>
    </location>
</feature>
<dbReference type="GO" id="GO:0005886">
    <property type="term" value="C:plasma membrane"/>
    <property type="evidence" value="ECO:0007669"/>
    <property type="project" value="UniProtKB-SubCell"/>
</dbReference>
<dbReference type="InterPro" id="IPR027417">
    <property type="entry name" value="P-loop_NTPase"/>
</dbReference>
<evidence type="ECO:0000256" key="7">
    <source>
        <dbReference type="ARBA" id="ARBA00022741"/>
    </source>
</evidence>
<keyword evidence="21" id="KW-1185">Reference proteome</keyword>
<sequence>MSVPVELQVEPAGISARLSSWRLLMNNRLAAAGLVALVLIGMAMLLVPVLPLADPDVTAPADRLKPVLAAGHPLGTDQLGRDMLSRLLWGARVSVAVGFAATLIAAVIGSAIGLVAGYAGGRTDNLMMRGIDMLMAFPYILLALAIVAALGPGLMNALYAIAVVNIPFFARNVRGVTLGLARREFVDAARLSGKGHLAVLATEVLPNVLPVIVITMSTTAGWMILETAGLSFLGLGAQPPQADLGSMLGEGRAQLFTAPHVSIVPGLMIFLLVISLNVLGDGIRDVLDPRLRSGALARPGPVTDIAADRGSFEPGARGSALSIRNLETGFLSAGGFVPAVRSVSLDLAPGECLGLIGESGSGKSVTALSVMGLVASPPGFIRDGAIYLGDEDVLAMSQTRLIASRGSRVAYIFQDPLTSLHPMYPIGRQVEEAIGAHQRMGRGERREKAVALLEKVGIPDARDRAAHYPHQLSGGQRQRVGIAMALANDPDIIIADEPTTALDVTVQARILELLRDLQRERNLALLFITHDFGVVAEICDRVAVMRDGEIVETGPTGKVLASPQHAYTRRLIACVPELGLGDTFLDRIEHLFKQPKAEAQT</sequence>
<dbReference type="PROSITE" id="PS50928">
    <property type="entry name" value="ABC_TM1"/>
    <property type="match status" value="1"/>
</dbReference>
<proteinExistence type="inferred from homology"/>
<evidence type="ECO:0000256" key="1">
    <source>
        <dbReference type="ARBA" id="ARBA00004417"/>
    </source>
</evidence>
<evidence type="ECO:0000256" key="16">
    <source>
        <dbReference type="ARBA" id="ARBA00048610"/>
    </source>
</evidence>
<dbReference type="AlphaFoldDB" id="A0A316C9T2"/>
<evidence type="ECO:0000256" key="13">
    <source>
        <dbReference type="ARBA" id="ARBA00038669"/>
    </source>
</evidence>
<evidence type="ECO:0000256" key="2">
    <source>
        <dbReference type="ARBA" id="ARBA00004651"/>
    </source>
</evidence>
<evidence type="ECO:0000259" key="19">
    <source>
        <dbReference type="PROSITE" id="PS50928"/>
    </source>
</evidence>
<dbReference type="Proteomes" id="UP000245396">
    <property type="component" value="Unassembled WGS sequence"/>
</dbReference>
<dbReference type="PROSITE" id="PS00211">
    <property type="entry name" value="ABC_TRANSPORTER_1"/>
    <property type="match status" value="1"/>
</dbReference>
<keyword evidence="5" id="KW-1003">Cell membrane</keyword>
<dbReference type="OrthoDB" id="9815712at2"/>
<dbReference type="Pfam" id="PF00005">
    <property type="entry name" value="ABC_tran"/>
    <property type="match status" value="1"/>
</dbReference>
<evidence type="ECO:0000256" key="10">
    <source>
        <dbReference type="ARBA" id="ARBA00022989"/>
    </source>
</evidence>
<comment type="subunit">
    <text evidence="13">The complex is composed of two ATP-binding proteins (NikD and NikE), two transmembrane proteins (NikB and NikC) and a solute-binding protein (NikA).</text>
</comment>
<dbReference type="InterPro" id="IPR050388">
    <property type="entry name" value="ABC_Ni/Peptide_Import"/>
</dbReference>
<dbReference type="PANTHER" id="PTHR43297">
    <property type="entry name" value="OLIGOPEPTIDE TRANSPORT ATP-BINDING PROTEIN APPD"/>
    <property type="match status" value="1"/>
</dbReference>
<evidence type="ECO:0000256" key="5">
    <source>
        <dbReference type="ARBA" id="ARBA00022475"/>
    </source>
</evidence>
<comment type="subcellular location">
    <subcellularLocation>
        <location evidence="1">Cell inner membrane</location>
        <topology evidence="1">Peripheral membrane protein</topology>
    </subcellularLocation>
    <subcellularLocation>
        <location evidence="2 17">Cell membrane</location>
        <topology evidence="2 17">Multi-pass membrane protein</topology>
    </subcellularLocation>
</comment>
<feature type="transmembrane region" description="Helical" evidence="17">
    <location>
        <begin position="93"/>
        <end position="119"/>
    </location>
</feature>
<keyword evidence="12 17" id="KW-0472">Membrane</keyword>
<dbReference type="GO" id="GO:0015413">
    <property type="term" value="F:ABC-type nickel transporter activity"/>
    <property type="evidence" value="ECO:0007669"/>
    <property type="project" value="UniProtKB-EC"/>
</dbReference>
<keyword evidence="6 17" id="KW-0812">Transmembrane</keyword>
<evidence type="ECO:0000256" key="17">
    <source>
        <dbReference type="RuleBase" id="RU363032"/>
    </source>
</evidence>
<dbReference type="PROSITE" id="PS50893">
    <property type="entry name" value="ABC_TRANSPORTER_2"/>
    <property type="match status" value="1"/>
</dbReference>
<keyword evidence="11" id="KW-0406">Ion transport</keyword>
<evidence type="ECO:0000256" key="11">
    <source>
        <dbReference type="ARBA" id="ARBA00023065"/>
    </source>
</evidence>
<dbReference type="GO" id="GO:0016887">
    <property type="term" value="F:ATP hydrolysis activity"/>
    <property type="evidence" value="ECO:0007669"/>
    <property type="project" value="InterPro"/>
</dbReference>